<gene>
    <name evidence="1" type="ORF">IFO71_15680</name>
</gene>
<keyword evidence="2" id="KW-1185">Reference proteome</keyword>
<name>A0AAW3ZN71_9GAMM</name>
<proteinExistence type="predicted"/>
<comment type="caution">
    <text evidence="1">The sequence shown here is derived from an EMBL/GenBank/DDBJ whole genome shotgun (WGS) entry which is preliminary data.</text>
</comment>
<dbReference type="AlphaFoldDB" id="A0AAW3ZN71"/>
<protein>
    <submittedName>
        <fullName evidence="1">Uncharacterized protein</fullName>
    </submittedName>
</protein>
<dbReference type="Proteomes" id="UP000613768">
    <property type="component" value="Unassembled WGS sequence"/>
</dbReference>
<dbReference type="EMBL" id="JACYTR010000043">
    <property type="protein sequence ID" value="MBD8527183.1"/>
    <property type="molecule type" value="Genomic_DNA"/>
</dbReference>
<organism evidence="1 2">
    <name type="scientific">Pseudomarimonas arenosa</name>
    <dbReference type="NCBI Taxonomy" id="2774145"/>
    <lineage>
        <taxon>Bacteria</taxon>
        <taxon>Pseudomonadati</taxon>
        <taxon>Pseudomonadota</taxon>
        <taxon>Gammaproteobacteria</taxon>
        <taxon>Lysobacterales</taxon>
        <taxon>Lysobacteraceae</taxon>
        <taxon>Pseudomarimonas</taxon>
    </lineage>
</organism>
<sequence length="138" mass="14926">MPLLKINAELPNSAEVGIAAGSFELALEGVTIPVAELIAQAVQTQIRLQQVLAVERPRHLDAEQIARGKAQGRVALPASVSPIAPDPNEEVRRARAAFARGEFHLVVDGSFYRRLDESVPLSPETQVAFLRLTQLRGG</sequence>
<reference evidence="1 2" key="1">
    <citation type="submission" date="2020-09" db="EMBL/GenBank/DDBJ databases">
        <title>Pseudoxanthomonas sp. CAU 1598 isolated from sand of Yaerae Beach.</title>
        <authorList>
            <person name="Kim W."/>
        </authorList>
    </citation>
    <scope>NUCLEOTIDE SEQUENCE [LARGE SCALE GENOMIC DNA]</scope>
    <source>
        <strain evidence="1 2">CAU 1598</strain>
    </source>
</reference>
<evidence type="ECO:0000313" key="2">
    <source>
        <dbReference type="Proteomes" id="UP000613768"/>
    </source>
</evidence>
<accession>A0AAW3ZN71</accession>
<dbReference type="RefSeq" id="WP_192030605.1">
    <property type="nucleotide sequence ID" value="NZ_JACYTR010000043.1"/>
</dbReference>
<evidence type="ECO:0000313" key="1">
    <source>
        <dbReference type="EMBL" id="MBD8527183.1"/>
    </source>
</evidence>